<comment type="caution">
    <text evidence="6">The sequence shown here is derived from an EMBL/GenBank/DDBJ whole genome shotgun (WGS) entry which is preliminary data.</text>
</comment>
<dbReference type="PANTHER" id="PTHR42711:SF5">
    <property type="entry name" value="ABC TRANSPORTER ATP-BINDING PROTEIN NATA"/>
    <property type="match status" value="1"/>
</dbReference>
<dbReference type="Pfam" id="PF00005">
    <property type="entry name" value="ABC_tran"/>
    <property type="match status" value="1"/>
</dbReference>
<name>X1PXJ4_9ZZZZ</name>
<dbReference type="GO" id="GO:0005524">
    <property type="term" value="F:ATP binding"/>
    <property type="evidence" value="ECO:0007669"/>
    <property type="project" value="UniProtKB-KW"/>
</dbReference>
<feature type="domain" description="ABC transporter" evidence="5">
    <location>
        <begin position="28"/>
        <end position="123"/>
    </location>
</feature>
<evidence type="ECO:0000256" key="3">
    <source>
        <dbReference type="ARBA" id="ARBA00022741"/>
    </source>
</evidence>
<dbReference type="EMBL" id="BARW01000206">
    <property type="protein sequence ID" value="GAI60992.1"/>
    <property type="molecule type" value="Genomic_DNA"/>
</dbReference>
<comment type="similarity">
    <text evidence="1">Belongs to the ABC transporter superfamily.</text>
</comment>
<keyword evidence="2" id="KW-0813">Transport</keyword>
<proteinExistence type="inferred from homology"/>
<evidence type="ECO:0000256" key="4">
    <source>
        <dbReference type="ARBA" id="ARBA00022840"/>
    </source>
</evidence>
<dbReference type="PANTHER" id="PTHR42711">
    <property type="entry name" value="ABC TRANSPORTER ATP-BINDING PROTEIN"/>
    <property type="match status" value="1"/>
</dbReference>
<keyword evidence="4" id="KW-0067">ATP-binding</keyword>
<dbReference type="GO" id="GO:0016887">
    <property type="term" value="F:ATP hydrolysis activity"/>
    <property type="evidence" value="ECO:0007669"/>
    <property type="project" value="InterPro"/>
</dbReference>
<dbReference type="AlphaFoldDB" id="X1PXJ4"/>
<dbReference type="SUPFAM" id="SSF52540">
    <property type="entry name" value="P-loop containing nucleoside triphosphate hydrolases"/>
    <property type="match status" value="1"/>
</dbReference>
<evidence type="ECO:0000259" key="5">
    <source>
        <dbReference type="Pfam" id="PF00005"/>
    </source>
</evidence>
<organism evidence="6">
    <name type="scientific">marine sediment metagenome</name>
    <dbReference type="NCBI Taxonomy" id="412755"/>
    <lineage>
        <taxon>unclassified sequences</taxon>
        <taxon>metagenomes</taxon>
        <taxon>ecological metagenomes</taxon>
    </lineage>
</organism>
<dbReference type="InterPro" id="IPR003439">
    <property type="entry name" value="ABC_transporter-like_ATP-bd"/>
</dbReference>
<dbReference type="Gene3D" id="3.40.50.300">
    <property type="entry name" value="P-loop containing nucleotide triphosphate hydrolases"/>
    <property type="match status" value="1"/>
</dbReference>
<evidence type="ECO:0000313" key="6">
    <source>
        <dbReference type="EMBL" id="GAI60992.1"/>
    </source>
</evidence>
<sequence>MTTNTIIETFGLSKIYHLKGKDTYITALDDVNISIKKGEIFGILGPNGAGKTTLIQILTTLLQPTSGYALIDGYHLIKDARKVKLKVALMLESDMLYYRLTAYDNLKFFCKLYKVSNYQQKINDMVKIDIGDMI</sequence>
<accession>X1PXJ4</accession>
<evidence type="ECO:0000256" key="1">
    <source>
        <dbReference type="ARBA" id="ARBA00005417"/>
    </source>
</evidence>
<dbReference type="InterPro" id="IPR027417">
    <property type="entry name" value="P-loop_NTPase"/>
</dbReference>
<protein>
    <recommendedName>
        <fullName evidence="5">ABC transporter domain-containing protein</fullName>
    </recommendedName>
</protein>
<reference evidence="6" key="1">
    <citation type="journal article" date="2014" name="Front. Microbiol.">
        <title>High frequency of phylogenetically diverse reductive dehalogenase-homologous genes in deep subseafloor sedimentary metagenomes.</title>
        <authorList>
            <person name="Kawai M."/>
            <person name="Futagami T."/>
            <person name="Toyoda A."/>
            <person name="Takaki Y."/>
            <person name="Nishi S."/>
            <person name="Hori S."/>
            <person name="Arai W."/>
            <person name="Tsubouchi T."/>
            <person name="Morono Y."/>
            <person name="Uchiyama I."/>
            <person name="Ito T."/>
            <person name="Fujiyama A."/>
            <person name="Inagaki F."/>
            <person name="Takami H."/>
        </authorList>
    </citation>
    <scope>NUCLEOTIDE SEQUENCE</scope>
    <source>
        <strain evidence="6">Expedition CK06-06</strain>
    </source>
</reference>
<gene>
    <name evidence="6" type="ORF">S12H4_01142</name>
</gene>
<keyword evidence="3" id="KW-0547">Nucleotide-binding</keyword>
<dbReference type="InterPro" id="IPR050763">
    <property type="entry name" value="ABC_transporter_ATP-binding"/>
</dbReference>
<evidence type="ECO:0000256" key="2">
    <source>
        <dbReference type="ARBA" id="ARBA00022448"/>
    </source>
</evidence>